<accession>A0AAV8VAQ3</accession>
<sequence length="357" mass="41296">MSKTSSSACGMCGKNFINLYNLRRHIKRFHPSEIQRAPPLQLKNKNNYKYGCDQCHKYFNNVYKFNQHNKKVHDLSQISVNFSGKKKCSLCEYSFSTKIDIIKHFEVEHDCKIESKSMEFPSLEEFKKWKSATCVIVLAFIKLEVKGKGILKLKEGRCQTHITITHVGHHNEIQHLKLTELERRNLAIKLAAKKPFDCILDEIRDTVEGTDLKRLHLLNKKDLYNIEKSFNLSSTVVRHSNDAVSVESWINEVKEECVLFYKPQDTTTLKHPELKSEDFVLVLMNAAQVEMLQTFGSDCICVDGTHGLNSYNFEMNTVLVIDDMRQGFPCAFLVSNRSDEVVFNKFFFLRSTTGWTC</sequence>
<dbReference type="SUPFAM" id="SSF57667">
    <property type="entry name" value="beta-beta-alpha zinc fingers"/>
    <property type="match status" value="1"/>
</dbReference>
<dbReference type="SMART" id="SM00355">
    <property type="entry name" value="ZnF_C2H2"/>
    <property type="match status" value="3"/>
</dbReference>
<dbReference type="GO" id="GO:0008270">
    <property type="term" value="F:zinc ion binding"/>
    <property type="evidence" value="ECO:0007669"/>
    <property type="project" value="UniProtKB-KW"/>
</dbReference>
<proteinExistence type="predicted"/>
<comment type="caution">
    <text evidence="3">The sequence shown here is derived from an EMBL/GenBank/DDBJ whole genome shotgun (WGS) entry which is preliminary data.</text>
</comment>
<feature type="domain" description="C2H2-type" evidence="2">
    <location>
        <begin position="7"/>
        <end position="35"/>
    </location>
</feature>
<organism evidence="3 4">
    <name type="scientific">Exocentrus adspersus</name>
    <dbReference type="NCBI Taxonomy" id="1586481"/>
    <lineage>
        <taxon>Eukaryota</taxon>
        <taxon>Metazoa</taxon>
        <taxon>Ecdysozoa</taxon>
        <taxon>Arthropoda</taxon>
        <taxon>Hexapoda</taxon>
        <taxon>Insecta</taxon>
        <taxon>Pterygota</taxon>
        <taxon>Neoptera</taxon>
        <taxon>Endopterygota</taxon>
        <taxon>Coleoptera</taxon>
        <taxon>Polyphaga</taxon>
        <taxon>Cucujiformia</taxon>
        <taxon>Chrysomeloidea</taxon>
        <taxon>Cerambycidae</taxon>
        <taxon>Lamiinae</taxon>
        <taxon>Acanthocinini</taxon>
        <taxon>Exocentrus</taxon>
    </lineage>
</organism>
<evidence type="ECO:0000259" key="2">
    <source>
        <dbReference type="PROSITE" id="PS50157"/>
    </source>
</evidence>
<dbReference type="PROSITE" id="PS00028">
    <property type="entry name" value="ZINC_FINGER_C2H2_1"/>
    <property type="match status" value="3"/>
</dbReference>
<dbReference type="Proteomes" id="UP001159042">
    <property type="component" value="Unassembled WGS sequence"/>
</dbReference>
<evidence type="ECO:0000256" key="1">
    <source>
        <dbReference type="PROSITE-ProRule" id="PRU00042"/>
    </source>
</evidence>
<gene>
    <name evidence="3" type="ORF">NQ315_014940</name>
</gene>
<keyword evidence="1" id="KW-0863">Zinc-finger</keyword>
<dbReference type="InterPro" id="IPR036236">
    <property type="entry name" value="Znf_C2H2_sf"/>
</dbReference>
<reference evidence="3 4" key="1">
    <citation type="journal article" date="2023" name="Insect Mol. Biol.">
        <title>Genome sequencing provides insights into the evolution of gene families encoding plant cell wall-degrading enzymes in longhorned beetles.</title>
        <authorList>
            <person name="Shin N.R."/>
            <person name="Okamura Y."/>
            <person name="Kirsch R."/>
            <person name="Pauchet Y."/>
        </authorList>
    </citation>
    <scope>NUCLEOTIDE SEQUENCE [LARGE SCALE GENOMIC DNA]</scope>
    <source>
        <strain evidence="3">EAD_L_NR</strain>
    </source>
</reference>
<keyword evidence="4" id="KW-1185">Reference proteome</keyword>
<dbReference type="PANTHER" id="PTHR33936">
    <property type="entry name" value="PROTEIN CBG17840"/>
    <property type="match status" value="1"/>
</dbReference>
<protein>
    <recommendedName>
        <fullName evidence="2">C2H2-type domain-containing protein</fullName>
    </recommendedName>
</protein>
<dbReference type="InterPro" id="IPR052797">
    <property type="entry name" value="RegFact_GeneExpr_CellDeath"/>
</dbReference>
<dbReference type="AlphaFoldDB" id="A0AAV8VAQ3"/>
<evidence type="ECO:0000313" key="3">
    <source>
        <dbReference type="EMBL" id="KAJ8911228.1"/>
    </source>
</evidence>
<keyword evidence="1" id="KW-0862">Zinc</keyword>
<dbReference type="EMBL" id="JANEYG010000207">
    <property type="protein sequence ID" value="KAJ8911228.1"/>
    <property type="molecule type" value="Genomic_DNA"/>
</dbReference>
<keyword evidence="1" id="KW-0479">Metal-binding</keyword>
<dbReference type="Pfam" id="PF00096">
    <property type="entry name" value="zf-C2H2"/>
    <property type="match status" value="1"/>
</dbReference>
<dbReference type="PROSITE" id="PS50157">
    <property type="entry name" value="ZINC_FINGER_C2H2_2"/>
    <property type="match status" value="2"/>
</dbReference>
<dbReference type="Gene3D" id="3.30.160.60">
    <property type="entry name" value="Classic Zinc Finger"/>
    <property type="match status" value="2"/>
</dbReference>
<dbReference type="PANTHER" id="PTHR33936:SF24">
    <property type="entry name" value="C2H2-TYPE DOMAIN-CONTAINING PROTEIN"/>
    <property type="match status" value="1"/>
</dbReference>
<feature type="domain" description="C2H2-type" evidence="2">
    <location>
        <begin position="50"/>
        <end position="78"/>
    </location>
</feature>
<evidence type="ECO:0000313" key="4">
    <source>
        <dbReference type="Proteomes" id="UP001159042"/>
    </source>
</evidence>
<name>A0AAV8VAQ3_9CUCU</name>
<dbReference type="InterPro" id="IPR013087">
    <property type="entry name" value="Znf_C2H2_type"/>
</dbReference>